<comment type="subunit">
    <text evidence="7">The complex comprises the extracytoplasmic solute receptor protein and the two transmembrane proteins.</text>
</comment>
<comment type="function">
    <text evidence="7">Part of the tripartite ATP-independent periplasmic (TRAP) transport system.</text>
</comment>
<evidence type="ECO:0000256" key="6">
    <source>
        <dbReference type="ARBA" id="ARBA00023136"/>
    </source>
</evidence>
<dbReference type="RefSeq" id="WP_072777386.1">
    <property type="nucleotide sequence ID" value="NZ_FQXC01000002.1"/>
</dbReference>
<gene>
    <name evidence="9" type="ORF">SAMN05443551_2084</name>
</gene>
<dbReference type="EMBL" id="FQXC01000002">
    <property type="protein sequence ID" value="SHH36106.1"/>
    <property type="molecule type" value="Genomic_DNA"/>
</dbReference>
<feature type="transmembrane region" description="Helical" evidence="7">
    <location>
        <begin position="147"/>
        <end position="167"/>
    </location>
</feature>
<feature type="transmembrane region" description="Helical" evidence="7">
    <location>
        <begin position="18"/>
        <end position="41"/>
    </location>
</feature>
<comment type="subcellular location">
    <subcellularLocation>
        <location evidence="7">Cell inner membrane</location>
        <topology evidence="7">Multi-pass membrane protein</topology>
    </subcellularLocation>
    <subcellularLocation>
        <location evidence="1">Cell membrane</location>
        <topology evidence="1">Multi-pass membrane protein</topology>
    </subcellularLocation>
</comment>
<feature type="transmembrane region" description="Helical" evidence="7">
    <location>
        <begin position="106"/>
        <end position="127"/>
    </location>
</feature>
<dbReference type="GO" id="GO:0022857">
    <property type="term" value="F:transmembrane transporter activity"/>
    <property type="evidence" value="ECO:0007669"/>
    <property type="project" value="UniProtKB-UniRule"/>
</dbReference>
<comment type="similarity">
    <text evidence="7">Belongs to the TRAP transporter small permease family.</text>
</comment>
<evidence type="ECO:0000256" key="4">
    <source>
        <dbReference type="ARBA" id="ARBA00022692"/>
    </source>
</evidence>
<evidence type="ECO:0000256" key="7">
    <source>
        <dbReference type="RuleBase" id="RU369079"/>
    </source>
</evidence>
<evidence type="ECO:0000256" key="3">
    <source>
        <dbReference type="ARBA" id="ARBA00022475"/>
    </source>
</evidence>
<evidence type="ECO:0000256" key="1">
    <source>
        <dbReference type="ARBA" id="ARBA00004651"/>
    </source>
</evidence>
<evidence type="ECO:0000256" key="2">
    <source>
        <dbReference type="ARBA" id="ARBA00022448"/>
    </source>
</evidence>
<dbReference type="Proteomes" id="UP000184221">
    <property type="component" value="Unassembled WGS sequence"/>
</dbReference>
<evidence type="ECO:0000259" key="8">
    <source>
        <dbReference type="Pfam" id="PF04290"/>
    </source>
</evidence>
<protein>
    <recommendedName>
        <fullName evidence="7">TRAP transporter small permease protein</fullName>
    </recommendedName>
</protein>
<evidence type="ECO:0000313" key="9">
    <source>
        <dbReference type="EMBL" id="SHH36106.1"/>
    </source>
</evidence>
<keyword evidence="2 7" id="KW-0813">Transport</keyword>
<keyword evidence="5 7" id="KW-1133">Transmembrane helix</keyword>
<evidence type="ECO:0000313" key="10">
    <source>
        <dbReference type="Proteomes" id="UP000184221"/>
    </source>
</evidence>
<dbReference type="Pfam" id="PF04290">
    <property type="entry name" value="DctQ"/>
    <property type="match status" value="1"/>
</dbReference>
<name>A0A1M5SC64_9RHOB</name>
<keyword evidence="7" id="KW-0997">Cell inner membrane</keyword>
<dbReference type="STRING" id="996342.SAMN05443551_2084"/>
<keyword evidence="6 7" id="KW-0472">Membrane</keyword>
<feature type="domain" description="Tripartite ATP-independent periplasmic transporters DctQ component" evidence="8">
    <location>
        <begin position="37"/>
        <end position="172"/>
    </location>
</feature>
<dbReference type="AlphaFoldDB" id="A0A1M5SC64"/>
<accession>A0A1M5SC64</accession>
<feature type="transmembrane region" description="Helical" evidence="7">
    <location>
        <begin position="61"/>
        <end position="78"/>
    </location>
</feature>
<dbReference type="InterPro" id="IPR055348">
    <property type="entry name" value="DctQ"/>
</dbReference>
<keyword evidence="3" id="KW-1003">Cell membrane</keyword>
<dbReference type="OrthoDB" id="4250245at2"/>
<evidence type="ECO:0000256" key="5">
    <source>
        <dbReference type="ARBA" id="ARBA00022989"/>
    </source>
</evidence>
<reference evidence="9 10" key="1">
    <citation type="submission" date="2016-11" db="EMBL/GenBank/DDBJ databases">
        <authorList>
            <person name="Jaros S."/>
            <person name="Januszkiewicz K."/>
            <person name="Wedrychowicz H."/>
        </authorList>
    </citation>
    <scope>NUCLEOTIDE SEQUENCE [LARGE SCALE GENOMIC DNA]</scope>
    <source>
        <strain evidence="9 10">DSM 29431</strain>
    </source>
</reference>
<organism evidence="9 10">
    <name type="scientific">Marivita hallyeonensis</name>
    <dbReference type="NCBI Taxonomy" id="996342"/>
    <lineage>
        <taxon>Bacteria</taxon>
        <taxon>Pseudomonadati</taxon>
        <taxon>Pseudomonadota</taxon>
        <taxon>Alphaproteobacteria</taxon>
        <taxon>Rhodobacterales</taxon>
        <taxon>Roseobacteraceae</taxon>
        <taxon>Marivita</taxon>
    </lineage>
</organism>
<keyword evidence="4 7" id="KW-0812">Transmembrane</keyword>
<sequence length="177" mass="19159">MNHTTADRWTPLTGVDRAIGLVSALLASLGAIWTLGLMVLINLDVLLRWTISAPLPAVPEFVALSITGIVFLQLANALRADRFIKSDALAVLIARRFPRFGRLTSVLFNGIGAALFFCIAWATVPIFEKAWRQGTFVGAIGDITFPVWPINLLVIVGASLVALEYLLHAARDGRPAP</sequence>
<dbReference type="GO" id="GO:0005886">
    <property type="term" value="C:plasma membrane"/>
    <property type="evidence" value="ECO:0007669"/>
    <property type="project" value="UniProtKB-SubCell"/>
</dbReference>
<proteinExistence type="inferred from homology"/>
<keyword evidence="10" id="KW-1185">Reference proteome</keyword>